<dbReference type="Pfam" id="PF10576">
    <property type="entry name" value="EndIII_4Fe-2S"/>
    <property type="match status" value="1"/>
</dbReference>
<dbReference type="CDD" id="cd00056">
    <property type="entry name" value="ENDO3c"/>
    <property type="match status" value="1"/>
</dbReference>
<evidence type="ECO:0000256" key="5">
    <source>
        <dbReference type="ARBA" id="ARBA00022801"/>
    </source>
</evidence>
<dbReference type="InterPro" id="IPR011257">
    <property type="entry name" value="DNA_glycosylase"/>
</dbReference>
<evidence type="ECO:0000256" key="1">
    <source>
        <dbReference type="ARBA" id="ARBA00008343"/>
    </source>
</evidence>
<dbReference type="KEGG" id="hsk:H4317_17130"/>
<feature type="binding site" evidence="12">
    <location>
        <position position="206"/>
    </location>
    <ligand>
        <name>[4Fe-4S] cluster</name>
        <dbReference type="ChEBI" id="CHEBI:49883"/>
    </ligand>
</feature>
<dbReference type="PANTHER" id="PTHR10359">
    <property type="entry name" value="A/G-SPECIFIC ADENINE GLYCOSYLASE/ENDONUCLEASE III"/>
    <property type="match status" value="1"/>
</dbReference>
<dbReference type="AlphaFoldDB" id="A0A7G7W656"/>
<dbReference type="RefSeq" id="WP_185887771.1">
    <property type="nucleotide sequence ID" value="NZ_CP060202.1"/>
</dbReference>
<name>A0A7G7W656_9BACT</name>
<keyword evidence="3 12" id="KW-0479">Metal-binding</keyword>
<dbReference type="GO" id="GO:0003677">
    <property type="term" value="F:DNA binding"/>
    <property type="evidence" value="ECO:0007669"/>
    <property type="project" value="UniProtKB-UniRule"/>
</dbReference>
<comment type="similarity">
    <text evidence="1 12">Belongs to the Nth/MutY family.</text>
</comment>
<keyword evidence="4 12" id="KW-0227">DNA damage</keyword>
<dbReference type="HAMAP" id="MF_00942">
    <property type="entry name" value="Nth"/>
    <property type="match status" value="1"/>
</dbReference>
<comment type="catalytic activity">
    <reaction evidence="12">
        <text>2'-deoxyribonucleotide-(2'-deoxyribose 5'-phosphate)-2'-deoxyribonucleotide-DNA = a 3'-end 2'-deoxyribonucleotide-(2,3-dehydro-2,3-deoxyribose 5'-phosphate)-DNA + a 5'-end 5'-phospho-2'-deoxyribonucleoside-DNA + H(+)</text>
        <dbReference type="Rhea" id="RHEA:66592"/>
        <dbReference type="Rhea" id="RHEA-COMP:13180"/>
        <dbReference type="Rhea" id="RHEA-COMP:16897"/>
        <dbReference type="Rhea" id="RHEA-COMP:17067"/>
        <dbReference type="ChEBI" id="CHEBI:15378"/>
        <dbReference type="ChEBI" id="CHEBI:136412"/>
        <dbReference type="ChEBI" id="CHEBI:157695"/>
        <dbReference type="ChEBI" id="CHEBI:167181"/>
        <dbReference type="EC" id="4.2.99.18"/>
    </reaction>
</comment>
<evidence type="ECO:0000313" key="14">
    <source>
        <dbReference type="EMBL" id="QNH61849.1"/>
    </source>
</evidence>
<evidence type="ECO:0000256" key="3">
    <source>
        <dbReference type="ARBA" id="ARBA00022723"/>
    </source>
</evidence>
<reference evidence="14 15" key="1">
    <citation type="submission" date="2020-08" db="EMBL/GenBank/DDBJ databases">
        <title>Hymenobacter sp. S2-20-2 genome sequencing.</title>
        <authorList>
            <person name="Jin L."/>
        </authorList>
    </citation>
    <scope>NUCLEOTIDE SEQUENCE [LARGE SCALE GENOMIC DNA]</scope>
    <source>
        <strain evidence="14 15">S2-20-2</strain>
    </source>
</reference>
<evidence type="ECO:0000256" key="7">
    <source>
        <dbReference type="ARBA" id="ARBA00023014"/>
    </source>
</evidence>
<keyword evidence="9 12" id="KW-0234">DNA repair</keyword>
<dbReference type="EMBL" id="CP060202">
    <property type="protein sequence ID" value="QNH61849.1"/>
    <property type="molecule type" value="Genomic_DNA"/>
</dbReference>
<dbReference type="InterPro" id="IPR023170">
    <property type="entry name" value="HhH_base_excis_C"/>
</dbReference>
<dbReference type="PROSITE" id="PS01155">
    <property type="entry name" value="ENDONUCLEASE_III_2"/>
    <property type="match status" value="1"/>
</dbReference>
<dbReference type="Pfam" id="PF00730">
    <property type="entry name" value="HhH-GPD"/>
    <property type="match status" value="1"/>
</dbReference>
<feature type="binding site" evidence="12">
    <location>
        <position position="190"/>
    </location>
    <ligand>
        <name>[4Fe-4S] cluster</name>
        <dbReference type="ChEBI" id="CHEBI:49883"/>
    </ligand>
</feature>
<evidence type="ECO:0000256" key="10">
    <source>
        <dbReference type="ARBA" id="ARBA00023239"/>
    </source>
</evidence>
<keyword evidence="2 12" id="KW-0004">4Fe-4S</keyword>
<proteinExistence type="inferred from homology"/>
<keyword evidence="14" id="KW-0255">Endonuclease</keyword>
<feature type="binding site" evidence="12">
    <location>
        <position position="197"/>
    </location>
    <ligand>
        <name>[4Fe-4S] cluster</name>
        <dbReference type="ChEBI" id="CHEBI:49883"/>
    </ligand>
</feature>
<keyword evidence="11 12" id="KW-0326">Glycosidase</keyword>
<dbReference type="FunFam" id="1.10.1670.10:FF:000001">
    <property type="entry name" value="Endonuclease III"/>
    <property type="match status" value="1"/>
</dbReference>
<evidence type="ECO:0000256" key="11">
    <source>
        <dbReference type="ARBA" id="ARBA00023295"/>
    </source>
</evidence>
<dbReference type="GO" id="GO:0051539">
    <property type="term" value="F:4 iron, 4 sulfur cluster binding"/>
    <property type="evidence" value="ECO:0007669"/>
    <property type="project" value="UniProtKB-UniRule"/>
</dbReference>
<dbReference type="PIRSF" id="PIRSF001435">
    <property type="entry name" value="Nth"/>
    <property type="match status" value="1"/>
</dbReference>
<dbReference type="Proteomes" id="UP000515489">
    <property type="component" value="Chromosome"/>
</dbReference>
<feature type="binding site" evidence="12">
    <location>
        <position position="200"/>
    </location>
    <ligand>
        <name>[4Fe-4S] cluster</name>
        <dbReference type="ChEBI" id="CHEBI:49883"/>
    </ligand>
</feature>
<protein>
    <recommendedName>
        <fullName evidence="12">Endonuclease III</fullName>
        <ecNumber evidence="12">4.2.99.18</ecNumber>
    </recommendedName>
    <alternativeName>
        <fullName evidence="12">DNA-(apurinic or apyrimidinic site) lyase</fullName>
    </alternativeName>
</protein>
<dbReference type="SMART" id="SM00525">
    <property type="entry name" value="FES"/>
    <property type="match status" value="1"/>
</dbReference>
<evidence type="ECO:0000313" key="15">
    <source>
        <dbReference type="Proteomes" id="UP000515489"/>
    </source>
</evidence>
<dbReference type="GO" id="GO:0006285">
    <property type="term" value="P:base-excision repair, AP site formation"/>
    <property type="evidence" value="ECO:0007669"/>
    <property type="project" value="TreeGrafter"/>
</dbReference>
<evidence type="ECO:0000256" key="6">
    <source>
        <dbReference type="ARBA" id="ARBA00023004"/>
    </source>
</evidence>
<dbReference type="Gene3D" id="1.10.340.30">
    <property type="entry name" value="Hypothetical protein, domain 2"/>
    <property type="match status" value="1"/>
</dbReference>
<comment type="cofactor">
    <cofactor evidence="12">
        <name>[4Fe-4S] cluster</name>
        <dbReference type="ChEBI" id="CHEBI:49883"/>
    </cofactor>
    <text evidence="12">Binds 1 [4Fe-4S] cluster.</text>
</comment>
<accession>A0A7G7W656</accession>
<dbReference type="EC" id="4.2.99.18" evidence="12"/>
<dbReference type="GO" id="GO:0019104">
    <property type="term" value="F:DNA N-glycosylase activity"/>
    <property type="evidence" value="ECO:0007669"/>
    <property type="project" value="UniProtKB-UniRule"/>
</dbReference>
<dbReference type="FunFam" id="1.10.340.30:FF:000001">
    <property type="entry name" value="Endonuclease III"/>
    <property type="match status" value="1"/>
</dbReference>
<keyword evidence="5 12" id="KW-0378">Hydrolase</keyword>
<evidence type="ECO:0000256" key="4">
    <source>
        <dbReference type="ARBA" id="ARBA00022763"/>
    </source>
</evidence>
<dbReference type="SUPFAM" id="SSF48150">
    <property type="entry name" value="DNA-glycosylase"/>
    <property type="match status" value="1"/>
</dbReference>
<keyword evidence="10 12" id="KW-0456">Lyase</keyword>
<keyword evidence="6 12" id="KW-0408">Iron</keyword>
<keyword evidence="7 12" id="KW-0411">Iron-sulfur</keyword>
<keyword evidence="8 12" id="KW-0238">DNA-binding</keyword>
<dbReference type="InterPro" id="IPR003651">
    <property type="entry name" value="Endonuclease3_FeS-loop_motif"/>
</dbReference>
<dbReference type="InterPro" id="IPR005759">
    <property type="entry name" value="Nth"/>
</dbReference>
<keyword evidence="14" id="KW-0540">Nuclease</keyword>
<gene>
    <name evidence="12 14" type="primary">nth</name>
    <name evidence="14" type="ORF">H4317_17130</name>
</gene>
<dbReference type="InterPro" id="IPR000445">
    <property type="entry name" value="HhH_motif"/>
</dbReference>
<evidence type="ECO:0000256" key="12">
    <source>
        <dbReference type="HAMAP-Rule" id="MF_00942"/>
    </source>
</evidence>
<sequence length="239" mass="26801">MRKSERYRRFLEYFTTNFPQPETELHYRNPYELIVAVVLSAQCTDKRVNQVMPALLEQFPTPEQLAAATADDIFPFIRSVSYPNNKAKHLAGLGRMLLADFGGEVPSSIEELQRLPGVGRKTANVVVSVIYNQPAMAVDTHVFRVSHRLGLVARTATTPLAVEKELVQHIPQDLIPKAHHWLILHGRYICVARQPKCAICPLTEWCKYYAEVVAKQITPNAKPASASLNAENKQAPSTT</sequence>
<evidence type="ECO:0000259" key="13">
    <source>
        <dbReference type="SMART" id="SM00478"/>
    </source>
</evidence>
<dbReference type="SMART" id="SM00478">
    <property type="entry name" value="ENDO3c"/>
    <property type="match status" value="1"/>
</dbReference>
<dbReference type="NCBIfam" id="TIGR01083">
    <property type="entry name" value="nth"/>
    <property type="match status" value="1"/>
</dbReference>
<organism evidence="14 15">
    <name type="scientific">Hymenobacter sediminicola</name>
    <dbReference type="NCBI Taxonomy" id="2761579"/>
    <lineage>
        <taxon>Bacteria</taxon>
        <taxon>Pseudomonadati</taxon>
        <taxon>Bacteroidota</taxon>
        <taxon>Cytophagia</taxon>
        <taxon>Cytophagales</taxon>
        <taxon>Hymenobacteraceae</taxon>
        <taxon>Hymenobacter</taxon>
    </lineage>
</organism>
<keyword evidence="15" id="KW-1185">Reference proteome</keyword>
<dbReference type="GO" id="GO:0046872">
    <property type="term" value="F:metal ion binding"/>
    <property type="evidence" value="ECO:0007669"/>
    <property type="project" value="UniProtKB-KW"/>
</dbReference>
<comment type="function">
    <text evidence="12">DNA repair enzyme that has both DNA N-glycosylase activity and AP-lyase activity. The DNA N-glycosylase activity releases various damaged pyrimidines from DNA by cleaving the N-glycosidic bond, leaving an AP (apurinic/apyrimidinic) site. The AP-lyase activity cleaves the phosphodiester bond 3' to the AP site by a beta-elimination, leaving a 3'-terminal unsaturated sugar and a product with a terminal 5'-phosphate.</text>
</comment>
<dbReference type="PANTHER" id="PTHR10359:SF18">
    <property type="entry name" value="ENDONUCLEASE III"/>
    <property type="match status" value="1"/>
</dbReference>
<dbReference type="InterPro" id="IPR003265">
    <property type="entry name" value="HhH-GPD_domain"/>
</dbReference>
<dbReference type="InterPro" id="IPR004036">
    <property type="entry name" value="Endonuclease-III-like_CS2"/>
</dbReference>
<evidence type="ECO:0000256" key="9">
    <source>
        <dbReference type="ARBA" id="ARBA00023204"/>
    </source>
</evidence>
<dbReference type="GO" id="GO:0140078">
    <property type="term" value="F:class I DNA-(apurinic or apyrimidinic site) endonuclease activity"/>
    <property type="evidence" value="ECO:0007669"/>
    <property type="project" value="UniProtKB-EC"/>
</dbReference>
<feature type="domain" description="HhH-GPD" evidence="13">
    <location>
        <begin position="39"/>
        <end position="188"/>
    </location>
</feature>
<dbReference type="Gene3D" id="1.10.1670.10">
    <property type="entry name" value="Helix-hairpin-Helix base-excision DNA repair enzymes (C-terminal)"/>
    <property type="match status" value="1"/>
</dbReference>
<evidence type="ECO:0000256" key="2">
    <source>
        <dbReference type="ARBA" id="ARBA00022485"/>
    </source>
</evidence>
<dbReference type="Pfam" id="PF00633">
    <property type="entry name" value="HHH"/>
    <property type="match status" value="1"/>
</dbReference>
<evidence type="ECO:0000256" key="8">
    <source>
        <dbReference type="ARBA" id="ARBA00023125"/>
    </source>
</evidence>